<dbReference type="Proteomes" id="UP000499080">
    <property type="component" value="Unassembled WGS sequence"/>
</dbReference>
<comment type="caution">
    <text evidence="2">The sequence shown here is derived from an EMBL/GenBank/DDBJ whole genome shotgun (WGS) entry which is preliminary data.</text>
</comment>
<keyword evidence="3" id="KW-1185">Reference proteome</keyword>
<protein>
    <submittedName>
        <fullName evidence="2">Uncharacterized protein</fullName>
    </submittedName>
</protein>
<proteinExistence type="predicted"/>
<evidence type="ECO:0000313" key="3">
    <source>
        <dbReference type="Proteomes" id="UP000499080"/>
    </source>
</evidence>
<sequence>MCHENRHGYTFEPFHHFRISTDKFVADEQWLETELELCQSDNERLRHETSRMFSRMRIEEMETGNDRSRRGIGETKPPTSRMQIEKSEFKCGQIDPVER</sequence>
<evidence type="ECO:0000313" key="2">
    <source>
        <dbReference type="EMBL" id="GBL75481.1"/>
    </source>
</evidence>
<feature type="region of interest" description="Disordered" evidence="1">
    <location>
        <begin position="58"/>
        <end position="99"/>
    </location>
</feature>
<dbReference type="EMBL" id="BGPR01000007">
    <property type="protein sequence ID" value="GBL75481.1"/>
    <property type="molecule type" value="Genomic_DNA"/>
</dbReference>
<gene>
    <name evidence="2" type="ORF">AVEN_194655_1</name>
</gene>
<reference evidence="2 3" key="1">
    <citation type="journal article" date="2019" name="Sci. Rep.">
        <title>Orb-weaving spider Araneus ventricosus genome elucidates the spidroin gene catalogue.</title>
        <authorList>
            <person name="Kono N."/>
            <person name="Nakamura H."/>
            <person name="Ohtoshi R."/>
            <person name="Moran D.A.P."/>
            <person name="Shinohara A."/>
            <person name="Yoshida Y."/>
            <person name="Fujiwara M."/>
            <person name="Mori M."/>
            <person name="Tomita M."/>
            <person name="Arakawa K."/>
        </authorList>
    </citation>
    <scope>NUCLEOTIDE SEQUENCE [LARGE SCALE GENOMIC DNA]</scope>
</reference>
<feature type="compositionally biased region" description="Basic and acidic residues" evidence="1">
    <location>
        <begin position="58"/>
        <end position="73"/>
    </location>
</feature>
<organism evidence="2 3">
    <name type="scientific">Araneus ventricosus</name>
    <name type="common">Orbweaver spider</name>
    <name type="synonym">Epeira ventricosa</name>
    <dbReference type="NCBI Taxonomy" id="182803"/>
    <lineage>
        <taxon>Eukaryota</taxon>
        <taxon>Metazoa</taxon>
        <taxon>Ecdysozoa</taxon>
        <taxon>Arthropoda</taxon>
        <taxon>Chelicerata</taxon>
        <taxon>Arachnida</taxon>
        <taxon>Araneae</taxon>
        <taxon>Araneomorphae</taxon>
        <taxon>Entelegynae</taxon>
        <taxon>Araneoidea</taxon>
        <taxon>Araneidae</taxon>
        <taxon>Araneus</taxon>
    </lineage>
</organism>
<accession>A0A4Y2A6N7</accession>
<dbReference type="AlphaFoldDB" id="A0A4Y2A6N7"/>
<evidence type="ECO:0000256" key="1">
    <source>
        <dbReference type="SAM" id="MobiDB-lite"/>
    </source>
</evidence>
<name>A0A4Y2A6N7_ARAVE</name>